<keyword evidence="1" id="KW-1133">Transmembrane helix</keyword>
<keyword evidence="3" id="KW-1185">Reference proteome</keyword>
<dbReference type="RefSeq" id="WP_093004769.1">
    <property type="nucleotide sequence ID" value="NZ_FNBC01000001.1"/>
</dbReference>
<reference evidence="3" key="1">
    <citation type="submission" date="2016-10" db="EMBL/GenBank/DDBJ databases">
        <authorList>
            <person name="Varghese N."/>
            <person name="Submissions S."/>
        </authorList>
    </citation>
    <scope>NUCLEOTIDE SEQUENCE [LARGE SCALE GENOMIC DNA]</scope>
    <source>
        <strain evidence="3">CGMCC 1.6992</strain>
    </source>
</reference>
<sequence length="85" mass="9583">MIPLRPRFLYLRVRGPFPLPLFLALPLFALEWGLLLGLFLLRTRALLRGKALRTPLGAVFALRRLPPLALLELEVEGIGVKVGVW</sequence>
<gene>
    <name evidence="2" type="ORF">SAMN04488243_10183</name>
</gene>
<evidence type="ECO:0000313" key="2">
    <source>
        <dbReference type="EMBL" id="SDE40376.1"/>
    </source>
</evidence>
<dbReference type="Proteomes" id="UP000199446">
    <property type="component" value="Unassembled WGS sequence"/>
</dbReference>
<keyword evidence="1" id="KW-0472">Membrane</keyword>
<feature type="transmembrane region" description="Helical" evidence="1">
    <location>
        <begin position="20"/>
        <end position="41"/>
    </location>
</feature>
<evidence type="ECO:0000256" key="1">
    <source>
        <dbReference type="SAM" id="Phobius"/>
    </source>
</evidence>
<dbReference type="STRING" id="482827.SAMN04488243_10183"/>
<organism evidence="2 3">
    <name type="scientific">Thermus arciformis</name>
    <dbReference type="NCBI Taxonomy" id="482827"/>
    <lineage>
        <taxon>Bacteria</taxon>
        <taxon>Thermotogati</taxon>
        <taxon>Deinococcota</taxon>
        <taxon>Deinococci</taxon>
        <taxon>Thermales</taxon>
        <taxon>Thermaceae</taxon>
        <taxon>Thermus</taxon>
    </lineage>
</organism>
<keyword evidence="1" id="KW-0812">Transmembrane</keyword>
<protein>
    <submittedName>
        <fullName evidence="2">Uncharacterized protein</fullName>
    </submittedName>
</protein>
<accession>A0A1G7CNY3</accession>
<dbReference type="EMBL" id="FNBC01000001">
    <property type="protein sequence ID" value="SDE40376.1"/>
    <property type="molecule type" value="Genomic_DNA"/>
</dbReference>
<evidence type="ECO:0000313" key="3">
    <source>
        <dbReference type="Proteomes" id="UP000199446"/>
    </source>
</evidence>
<name>A0A1G7CNY3_9DEIN</name>
<proteinExistence type="predicted"/>
<dbReference type="AlphaFoldDB" id="A0A1G7CNY3"/>